<evidence type="ECO:0000256" key="1">
    <source>
        <dbReference type="PROSITE-ProRule" id="PRU00175"/>
    </source>
</evidence>
<dbReference type="EMBL" id="JACMSC010000009">
    <property type="protein sequence ID" value="KAG6508240.1"/>
    <property type="molecule type" value="Genomic_DNA"/>
</dbReference>
<feature type="compositionally biased region" description="Basic and acidic residues" evidence="2">
    <location>
        <begin position="36"/>
        <end position="46"/>
    </location>
</feature>
<keyword evidence="5" id="KW-1185">Reference proteome</keyword>
<keyword evidence="1" id="KW-0479">Metal-binding</keyword>
<dbReference type="CDD" id="cd16454">
    <property type="entry name" value="RING-H2_PA-TM-RING"/>
    <property type="match status" value="1"/>
</dbReference>
<dbReference type="SUPFAM" id="SSF57850">
    <property type="entry name" value="RING/U-box"/>
    <property type="match status" value="1"/>
</dbReference>
<dbReference type="Pfam" id="PF13639">
    <property type="entry name" value="zf-RING_2"/>
    <property type="match status" value="1"/>
</dbReference>
<organism evidence="4 5">
    <name type="scientific">Zingiber officinale</name>
    <name type="common">Ginger</name>
    <name type="synonym">Amomum zingiber</name>
    <dbReference type="NCBI Taxonomy" id="94328"/>
    <lineage>
        <taxon>Eukaryota</taxon>
        <taxon>Viridiplantae</taxon>
        <taxon>Streptophyta</taxon>
        <taxon>Embryophyta</taxon>
        <taxon>Tracheophyta</taxon>
        <taxon>Spermatophyta</taxon>
        <taxon>Magnoliopsida</taxon>
        <taxon>Liliopsida</taxon>
        <taxon>Zingiberales</taxon>
        <taxon>Zingiberaceae</taxon>
        <taxon>Zingiber</taxon>
    </lineage>
</organism>
<keyword evidence="1" id="KW-0862">Zinc</keyword>
<dbReference type="InterPro" id="IPR013083">
    <property type="entry name" value="Znf_RING/FYVE/PHD"/>
</dbReference>
<feature type="compositionally biased region" description="Basic and acidic residues" evidence="2">
    <location>
        <begin position="215"/>
        <end position="225"/>
    </location>
</feature>
<feature type="region of interest" description="Disordered" evidence="2">
    <location>
        <begin position="1"/>
        <end position="46"/>
    </location>
</feature>
<feature type="domain" description="RING-type" evidence="3">
    <location>
        <begin position="259"/>
        <end position="300"/>
    </location>
</feature>
<dbReference type="GO" id="GO:0006511">
    <property type="term" value="P:ubiquitin-dependent protein catabolic process"/>
    <property type="evidence" value="ECO:0007669"/>
    <property type="project" value="TreeGrafter"/>
</dbReference>
<evidence type="ECO:0000313" key="4">
    <source>
        <dbReference type="EMBL" id="KAG6508240.1"/>
    </source>
</evidence>
<dbReference type="PANTHER" id="PTHR22765:SF303">
    <property type="entry name" value="RING-TYPE DOMAIN-CONTAINING PROTEIN"/>
    <property type="match status" value="1"/>
</dbReference>
<evidence type="ECO:0000313" key="5">
    <source>
        <dbReference type="Proteomes" id="UP000734854"/>
    </source>
</evidence>
<evidence type="ECO:0000259" key="3">
    <source>
        <dbReference type="PROSITE" id="PS50089"/>
    </source>
</evidence>
<feature type="region of interest" description="Disordered" evidence="2">
    <location>
        <begin position="206"/>
        <end position="231"/>
    </location>
</feature>
<dbReference type="GO" id="GO:0061630">
    <property type="term" value="F:ubiquitin protein ligase activity"/>
    <property type="evidence" value="ECO:0007669"/>
    <property type="project" value="TreeGrafter"/>
</dbReference>
<dbReference type="SMART" id="SM00184">
    <property type="entry name" value="RING"/>
    <property type="match status" value="1"/>
</dbReference>
<dbReference type="GO" id="GO:0008270">
    <property type="term" value="F:zinc ion binding"/>
    <property type="evidence" value="ECO:0007669"/>
    <property type="project" value="UniProtKB-KW"/>
</dbReference>
<dbReference type="PANTHER" id="PTHR22765">
    <property type="entry name" value="RING FINGER AND PROTEASE ASSOCIATED DOMAIN-CONTAINING"/>
    <property type="match status" value="1"/>
</dbReference>
<dbReference type="Gene3D" id="3.30.40.10">
    <property type="entry name" value="Zinc/RING finger domain, C3HC4 (zinc finger)"/>
    <property type="match status" value="1"/>
</dbReference>
<name>A0A8J5GPG1_ZINOF</name>
<sequence>MRATKPEGGVDSLDRGIGEVLDGEEGGEGEGGVEAVAERKGAGERVPGREIEGAEVEVAPVARVEGGAEAWRLARGQPDRQLMDNEIRYGASIGHGMGHKLMAEPLTSSPVVVCLLQKRPHGFHIDEEVCLSGMLPGVEYARRRRLHLGGPSTDATRRSSFSVYTTAHEKTTKRSILNQELHDEALGHIAREAKERLDARLKIRRHNSAGSMEQSKNEGQGELHEIPGNVQREVYSSKNSKKKFSWSKMGWTSPEQFDCAVCLEEYKTGDILVHLPCAHRFHWNCAQPWLETSSYCPCCRTTIFAEWEPSVK</sequence>
<protein>
    <recommendedName>
        <fullName evidence="3">RING-type domain-containing protein</fullName>
    </recommendedName>
</protein>
<reference evidence="4 5" key="1">
    <citation type="submission" date="2020-08" db="EMBL/GenBank/DDBJ databases">
        <title>Plant Genome Project.</title>
        <authorList>
            <person name="Zhang R.-G."/>
        </authorList>
    </citation>
    <scope>NUCLEOTIDE SEQUENCE [LARGE SCALE GENOMIC DNA]</scope>
    <source>
        <tissue evidence="4">Rhizome</tissue>
    </source>
</reference>
<dbReference type="InterPro" id="IPR001841">
    <property type="entry name" value="Znf_RING"/>
</dbReference>
<dbReference type="AlphaFoldDB" id="A0A8J5GPG1"/>
<keyword evidence="1" id="KW-0863">Zinc-finger</keyword>
<evidence type="ECO:0000256" key="2">
    <source>
        <dbReference type="SAM" id="MobiDB-lite"/>
    </source>
</evidence>
<dbReference type="InterPro" id="IPR051826">
    <property type="entry name" value="E3_ubiquitin-ligase_domain"/>
</dbReference>
<proteinExistence type="predicted"/>
<accession>A0A8J5GPG1</accession>
<gene>
    <name evidence="4" type="ORF">ZIOFF_033613</name>
</gene>
<comment type="caution">
    <text evidence="4">The sequence shown here is derived from an EMBL/GenBank/DDBJ whole genome shotgun (WGS) entry which is preliminary data.</text>
</comment>
<dbReference type="PROSITE" id="PS50089">
    <property type="entry name" value="ZF_RING_2"/>
    <property type="match status" value="1"/>
</dbReference>
<dbReference type="Proteomes" id="UP000734854">
    <property type="component" value="Unassembled WGS sequence"/>
</dbReference>